<reference evidence="1 2" key="1">
    <citation type="submission" date="2018-11" db="EMBL/GenBank/DDBJ databases">
        <authorList>
            <person name="Criscuolo A."/>
        </authorList>
    </citation>
    <scope>NUCLEOTIDE SEQUENCE [LARGE SCALE GENOMIC DNA]</scope>
    <source>
        <strain evidence="1">ATB-66</strain>
    </source>
</reference>
<dbReference type="GO" id="GO:0005829">
    <property type="term" value="C:cytosol"/>
    <property type="evidence" value="ECO:0007669"/>
    <property type="project" value="TreeGrafter"/>
</dbReference>
<dbReference type="CDD" id="cd07516">
    <property type="entry name" value="HAD_Pase"/>
    <property type="match status" value="1"/>
</dbReference>
<accession>A0A3P5WVZ0</accession>
<dbReference type="Gene3D" id="3.30.1240.10">
    <property type="match status" value="1"/>
</dbReference>
<dbReference type="InterPro" id="IPR006379">
    <property type="entry name" value="HAD-SF_hydro_IIB"/>
</dbReference>
<dbReference type="GO" id="GO:0000287">
    <property type="term" value="F:magnesium ion binding"/>
    <property type="evidence" value="ECO:0007669"/>
    <property type="project" value="TreeGrafter"/>
</dbReference>
<dbReference type="Pfam" id="PF08282">
    <property type="entry name" value="Hydrolase_3"/>
    <property type="match status" value="1"/>
</dbReference>
<dbReference type="PANTHER" id="PTHR10000:SF23">
    <property type="entry name" value="5-AMINO-6-(5-PHOSPHO-D-RIBITYLAMINO)URACIL PHOSPHATASE YITU"/>
    <property type="match status" value="1"/>
</dbReference>
<evidence type="ECO:0000313" key="2">
    <source>
        <dbReference type="Proteomes" id="UP000270468"/>
    </source>
</evidence>
<dbReference type="RefSeq" id="WP_124070002.1">
    <property type="nucleotide sequence ID" value="NZ_CBCRXF010000001.1"/>
</dbReference>
<dbReference type="EMBL" id="UXAV01000039">
    <property type="protein sequence ID" value="VDC27532.1"/>
    <property type="molecule type" value="Genomic_DNA"/>
</dbReference>
<dbReference type="InterPro" id="IPR036412">
    <property type="entry name" value="HAD-like_sf"/>
</dbReference>
<name>A0A3P5WVZ0_9BACL</name>
<dbReference type="PROSITE" id="PS01228">
    <property type="entry name" value="COF_1"/>
    <property type="match status" value="1"/>
</dbReference>
<dbReference type="EC" id="3.1.3.23" evidence="1"/>
<dbReference type="AlphaFoldDB" id="A0A3P5WVZ0"/>
<dbReference type="NCBIfam" id="TIGR01484">
    <property type="entry name" value="HAD-SF-IIB"/>
    <property type="match status" value="1"/>
</dbReference>
<keyword evidence="2" id="KW-1185">Reference proteome</keyword>
<dbReference type="OrthoDB" id="9781413at2"/>
<dbReference type="Proteomes" id="UP000270468">
    <property type="component" value="Unassembled WGS sequence"/>
</dbReference>
<keyword evidence="1" id="KW-0378">Hydrolase</keyword>
<dbReference type="SFLD" id="SFLDS00003">
    <property type="entry name" value="Haloacid_Dehalogenase"/>
    <property type="match status" value="1"/>
</dbReference>
<dbReference type="GO" id="GO:0050308">
    <property type="term" value="F:sugar-phosphatase activity"/>
    <property type="evidence" value="ECO:0007669"/>
    <property type="project" value="UniProtKB-EC"/>
</dbReference>
<dbReference type="InterPro" id="IPR000150">
    <property type="entry name" value="Cof"/>
</dbReference>
<dbReference type="SFLD" id="SFLDG01140">
    <property type="entry name" value="C2.B:_Phosphomannomutase_and_P"/>
    <property type="match status" value="1"/>
</dbReference>
<sequence>MKPHLIVLDLDGTLLTDEKVISEKTAHTLKLAEEQGHHVMIATGRPYRASAAYYKQLGLKTPIVNFNGAFVHHPTDTSWQTIHETISLPVVKDVIDAMQQFTFHNIIAEVMDDVYMQVHDEKLMDMLSFGDPHITEGDIRQYLKVNPTSLLIQADEDKVDPIRKHLAEVHAEVIDHRRWGAPWPVIEIVRHGLNKAVGLSHVSKWMDIPKERIIAFGDEDNDLEMIDYVGVGVAMGNGIDRLKSIADEVTLTNNEDGIAHVLQERLHLNERRL</sequence>
<dbReference type="InterPro" id="IPR023214">
    <property type="entry name" value="HAD_sf"/>
</dbReference>
<dbReference type="PANTHER" id="PTHR10000">
    <property type="entry name" value="PHOSPHOSERINE PHOSPHATASE"/>
    <property type="match status" value="1"/>
</dbReference>
<protein>
    <submittedName>
        <fullName evidence="1">Sugar phosphatase YidA</fullName>
        <ecNumber evidence="1">3.1.3.23</ecNumber>
    </submittedName>
</protein>
<gene>
    <name evidence="1" type="primary">yidA</name>
    <name evidence="1" type="ORF">FILTAD_01631</name>
</gene>
<dbReference type="Gene3D" id="3.40.50.1000">
    <property type="entry name" value="HAD superfamily/HAD-like"/>
    <property type="match status" value="1"/>
</dbReference>
<organism evidence="1 2">
    <name type="scientific">Filibacter tadaridae</name>
    <dbReference type="NCBI Taxonomy" id="2483811"/>
    <lineage>
        <taxon>Bacteria</taxon>
        <taxon>Bacillati</taxon>
        <taxon>Bacillota</taxon>
        <taxon>Bacilli</taxon>
        <taxon>Bacillales</taxon>
        <taxon>Caryophanaceae</taxon>
        <taxon>Filibacter</taxon>
    </lineage>
</organism>
<dbReference type="SUPFAM" id="SSF56784">
    <property type="entry name" value="HAD-like"/>
    <property type="match status" value="1"/>
</dbReference>
<evidence type="ECO:0000313" key="1">
    <source>
        <dbReference type="EMBL" id="VDC27532.1"/>
    </source>
</evidence>
<dbReference type="NCBIfam" id="TIGR00099">
    <property type="entry name" value="Cof-subfamily"/>
    <property type="match status" value="1"/>
</dbReference>
<proteinExistence type="predicted"/>